<accession>A0A8J3X1B9</accession>
<dbReference type="AlphaFoldDB" id="A0A8J3X1B9"/>
<evidence type="ECO:0000313" key="2">
    <source>
        <dbReference type="Proteomes" id="UP000599074"/>
    </source>
</evidence>
<dbReference type="Proteomes" id="UP000599074">
    <property type="component" value="Unassembled WGS sequence"/>
</dbReference>
<organism evidence="1 2">
    <name type="scientific">Planosporangium mesophilum</name>
    <dbReference type="NCBI Taxonomy" id="689768"/>
    <lineage>
        <taxon>Bacteria</taxon>
        <taxon>Bacillati</taxon>
        <taxon>Actinomycetota</taxon>
        <taxon>Actinomycetes</taxon>
        <taxon>Micromonosporales</taxon>
        <taxon>Micromonosporaceae</taxon>
        <taxon>Planosporangium</taxon>
    </lineage>
</organism>
<reference evidence="1" key="1">
    <citation type="submission" date="2021-01" db="EMBL/GenBank/DDBJ databases">
        <title>Whole genome shotgun sequence of Planosporangium mesophilum NBRC 109066.</title>
        <authorList>
            <person name="Komaki H."/>
            <person name="Tamura T."/>
        </authorList>
    </citation>
    <scope>NUCLEOTIDE SEQUENCE</scope>
    <source>
        <strain evidence="1">NBRC 109066</strain>
    </source>
</reference>
<protein>
    <recommendedName>
        <fullName evidence="3">Flavin reductase</fullName>
    </recommendedName>
</protein>
<keyword evidence="2" id="KW-1185">Reference proteome</keyword>
<evidence type="ECO:0000313" key="1">
    <source>
        <dbReference type="EMBL" id="GII20793.1"/>
    </source>
</evidence>
<gene>
    <name evidence="1" type="ORF">Pme01_03900</name>
</gene>
<name>A0A8J3X1B9_9ACTN</name>
<sequence length="85" mass="9255">MTGLHVPMRPAWTCAGCGADWPCRTKRVQLLAEYERARVSLGLLMSAYFVDAAEDLSSHASGLLYTRFLGWTRASAAAGQGQRHG</sequence>
<proteinExistence type="predicted"/>
<dbReference type="RefSeq" id="WP_168112952.1">
    <property type="nucleotide sequence ID" value="NZ_BOON01000003.1"/>
</dbReference>
<comment type="caution">
    <text evidence="1">The sequence shown here is derived from an EMBL/GenBank/DDBJ whole genome shotgun (WGS) entry which is preliminary data.</text>
</comment>
<dbReference type="EMBL" id="BOON01000003">
    <property type="protein sequence ID" value="GII20793.1"/>
    <property type="molecule type" value="Genomic_DNA"/>
</dbReference>
<evidence type="ECO:0008006" key="3">
    <source>
        <dbReference type="Google" id="ProtNLM"/>
    </source>
</evidence>